<evidence type="ECO:0008006" key="4">
    <source>
        <dbReference type="Google" id="ProtNLM"/>
    </source>
</evidence>
<feature type="region of interest" description="Disordered" evidence="1">
    <location>
        <begin position="69"/>
        <end position="167"/>
    </location>
</feature>
<reference evidence="2 3" key="1">
    <citation type="submission" date="2024-02" db="EMBL/GenBank/DDBJ databases">
        <authorList>
            <person name="Chen Y."/>
            <person name="Shah S."/>
            <person name="Dougan E. K."/>
            <person name="Thang M."/>
            <person name="Chan C."/>
        </authorList>
    </citation>
    <scope>NUCLEOTIDE SEQUENCE [LARGE SCALE GENOMIC DNA]</scope>
</reference>
<comment type="caution">
    <text evidence="2">The sequence shown here is derived from an EMBL/GenBank/DDBJ whole genome shotgun (WGS) entry which is preliminary data.</text>
</comment>
<proteinExistence type="predicted"/>
<dbReference type="EMBL" id="CAXAMM010041128">
    <property type="protein sequence ID" value="CAK9097507.1"/>
    <property type="molecule type" value="Genomic_DNA"/>
</dbReference>
<name>A0ABP0REF5_9DINO</name>
<accession>A0ABP0REF5</accession>
<sequence length="361" mass="39702">MQAACELLQDEELVEGFADLCEILASDVGLSAYEVVMRVLELPAKYVELAAEMDPDDFPDLLCIALESPDEDDERKTASQRSYPEPGSPASSVDAFGGIEDVDDEERDEQHSDGLSSSSSQEEHEMPAVLDGEVRVDLKEEMGRGSSKINVLTPGEGKGAEKGSGDRSSMMLIGITKAVAALQGRRGSIKERRQSIARGSGTIMARRASRAELQQLRRASHLKLEGSNDNLDGSGGVNSMTRMRSFRRMSSHLNAAEGEGGEVTKVRSTRTAFRGRWAWRSRIQRCRPCGRLLKNMSFIPSCSSRRRAVRCEGAPSLTRPRMRVSVSTKSCRGMPHSFPCLQVYPVKSAWMRRLASSRDAL</sequence>
<evidence type="ECO:0000256" key="1">
    <source>
        <dbReference type="SAM" id="MobiDB-lite"/>
    </source>
</evidence>
<gene>
    <name evidence="2" type="ORF">SCF082_LOCUS45739</name>
</gene>
<keyword evidence="3" id="KW-1185">Reference proteome</keyword>
<organism evidence="2 3">
    <name type="scientific">Durusdinium trenchii</name>
    <dbReference type="NCBI Taxonomy" id="1381693"/>
    <lineage>
        <taxon>Eukaryota</taxon>
        <taxon>Sar</taxon>
        <taxon>Alveolata</taxon>
        <taxon>Dinophyceae</taxon>
        <taxon>Suessiales</taxon>
        <taxon>Symbiodiniaceae</taxon>
        <taxon>Durusdinium</taxon>
    </lineage>
</organism>
<dbReference type="Proteomes" id="UP001642464">
    <property type="component" value="Unassembled WGS sequence"/>
</dbReference>
<protein>
    <recommendedName>
        <fullName evidence="4">CUE domain-containing protein</fullName>
    </recommendedName>
</protein>
<evidence type="ECO:0000313" key="3">
    <source>
        <dbReference type="Proteomes" id="UP001642464"/>
    </source>
</evidence>
<feature type="compositionally biased region" description="Basic and acidic residues" evidence="1">
    <location>
        <begin position="121"/>
        <end position="143"/>
    </location>
</feature>
<evidence type="ECO:0000313" key="2">
    <source>
        <dbReference type="EMBL" id="CAK9097507.1"/>
    </source>
</evidence>